<comment type="caution">
    <text evidence="1">The sequence shown here is derived from an EMBL/GenBank/DDBJ whole genome shotgun (WGS) entry which is preliminary data.</text>
</comment>
<proteinExistence type="predicted"/>
<dbReference type="Proteomes" id="UP000275225">
    <property type="component" value="Unassembled WGS sequence"/>
</dbReference>
<gene>
    <name evidence="1" type="ORF">EHW97_13275</name>
</gene>
<protein>
    <recommendedName>
        <fullName evidence="3">SRPBCC family protein</fullName>
    </recommendedName>
</protein>
<evidence type="ECO:0008006" key="3">
    <source>
        <dbReference type="Google" id="ProtNLM"/>
    </source>
</evidence>
<dbReference type="InterPro" id="IPR019587">
    <property type="entry name" value="Polyketide_cyclase/dehydratase"/>
</dbReference>
<sequence length="145" mass="16493">MTVNAPAADVWARVVTPEGINHEMRPVMTMTLPRKARGITIDSIRVGQPVGRALLRLGGLIPFDYDDLVVVELEPGRRFREESTMLSMRAWVHDRTVEPAGERTVVTDRIGFEPRLPLRLAGPLLKGVLQAFFAHRHRRLRRYFG</sequence>
<evidence type="ECO:0000313" key="2">
    <source>
        <dbReference type="Proteomes" id="UP000275225"/>
    </source>
</evidence>
<dbReference type="InterPro" id="IPR023393">
    <property type="entry name" value="START-like_dom_sf"/>
</dbReference>
<evidence type="ECO:0000313" key="1">
    <source>
        <dbReference type="EMBL" id="RQN02526.1"/>
    </source>
</evidence>
<dbReference type="Pfam" id="PF10604">
    <property type="entry name" value="Polyketide_cyc2"/>
    <property type="match status" value="1"/>
</dbReference>
<dbReference type="SUPFAM" id="SSF55961">
    <property type="entry name" value="Bet v1-like"/>
    <property type="match status" value="1"/>
</dbReference>
<reference evidence="1 2" key="1">
    <citation type="submission" date="2018-11" db="EMBL/GenBank/DDBJ databases">
        <authorList>
            <person name="Li F."/>
        </authorList>
    </citation>
    <scope>NUCLEOTIDE SEQUENCE [LARGE SCALE GENOMIC DNA]</scope>
    <source>
        <strain evidence="1 2">YS17T</strain>
    </source>
</reference>
<dbReference type="OrthoDB" id="7063435at2"/>
<accession>A0A3N6W4R1</accession>
<dbReference type="EMBL" id="RQJX01000020">
    <property type="protein sequence ID" value="RQN02526.1"/>
    <property type="molecule type" value="Genomic_DNA"/>
</dbReference>
<dbReference type="AlphaFoldDB" id="A0A3N6W4R1"/>
<name>A0A3N6W4R1_9ACTN</name>
<organism evidence="1 2">
    <name type="scientific">Aeromicrobium camelliae</name>
    <dbReference type="NCBI Taxonomy" id="1538144"/>
    <lineage>
        <taxon>Bacteria</taxon>
        <taxon>Bacillati</taxon>
        <taxon>Actinomycetota</taxon>
        <taxon>Actinomycetes</taxon>
        <taxon>Propionibacteriales</taxon>
        <taxon>Nocardioidaceae</taxon>
        <taxon>Aeromicrobium</taxon>
    </lineage>
</organism>
<dbReference type="Gene3D" id="3.30.530.20">
    <property type="match status" value="1"/>
</dbReference>
<keyword evidence="2" id="KW-1185">Reference proteome</keyword>